<proteinExistence type="predicted"/>
<comment type="caution">
    <text evidence="1">The sequence shown here is derived from an EMBL/GenBank/DDBJ whole genome shotgun (WGS) entry which is preliminary data.</text>
</comment>
<dbReference type="InterPro" id="IPR014917">
    <property type="entry name" value="DUF1800"/>
</dbReference>
<sequence>MTEGKWSITLRRFGYGGKPSERHAGSPKSWLMHQINNYDPSPESLRQLPGTNQIAQQFGEYRQLRNGDQEVRRTARRALRRHVQNAIGARIATAIETPDHFSERLVHFWANHFAISTEKRGAGPLAGSFEFEAIRPHIFGKFSAMLSAAESHPAMLLYLDQAQSIGPNSRRGLRAAQRGRRRAGLNENLAREILELHTLGVRSGYTQQDVTEFAKALTGHTVPAIRGNRRDRQNRNGDMAYRFEEALHEPGTKTVLGKKYGPSGAREAAQILSDLAVNPATARHVVTKFARHFTSDDPPPALVSRLENDFLSTGGDLRSLTLALVNSPEVWAEERNKFLTPWEWSIMSARAIQPSVLQPRQIRRMMINLGQDLWKPGSPAGFDDAASQWAAPESLHRRVEAAQTLGQRGARHDARALGPELYSGIWSEHSALAVARAESPAQAMALLLASPEAMWR</sequence>
<name>A0A848QMB0_9SPHN</name>
<evidence type="ECO:0000313" key="1">
    <source>
        <dbReference type="EMBL" id="NMW31999.1"/>
    </source>
</evidence>
<gene>
    <name evidence="1" type="ORF">HKD42_07995</name>
</gene>
<dbReference type="Proteomes" id="UP000561181">
    <property type="component" value="Unassembled WGS sequence"/>
</dbReference>
<keyword evidence="2" id="KW-1185">Reference proteome</keyword>
<evidence type="ECO:0000313" key="2">
    <source>
        <dbReference type="Proteomes" id="UP000561181"/>
    </source>
</evidence>
<dbReference type="EMBL" id="JABCRE010000003">
    <property type="protein sequence ID" value="NMW31999.1"/>
    <property type="molecule type" value="Genomic_DNA"/>
</dbReference>
<accession>A0A848QMB0</accession>
<dbReference type="AlphaFoldDB" id="A0A848QMB0"/>
<dbReference type="Pfam" id="PF08811">
    <property type="entry name" value="DUF1800"/>
    <property type="match status" value="1"/>
</dbReference>
<reference evidence="1 2" key="1">
    <citation type="submission" date="2020-04" db="EMBL/GenBank/DDBJ databases">
        <authorList>
            <person name="Liu A."/>
        </authorList>
    </citation>
    <scope>NUCLEOTIDE SEQUENCE [LARGE SCALE GENOMIC DNA]</scope>
    <source>
        <strain evidence="1 2">RZ02</strain>
    </source>
</reference>
<protein>
    <submittedName>
        <fullName evidence="1">DUF1800 domain-containing protein</fullName>
    </submittedName>
</protein>
<organism evidence="1 2">
    <name type="scientific">Pontixanthobacter rizhaonensis</name>
    <dbReference type="NCBI Taxonomy" id="2730337"/>
    <lineage>
        <taxon>Bacteria</taxon>
        <taxon>Pseudomonadati</taxon>
        <taxon>Pseudomonadota</taxon>
        <taxon>Alphaproteobacteria</taxon>
        <taxon>Sphingomonadales</taxon>
        <taxon>Erythrobacteraceae</taxon>
        <taxon>Pontixanthobacter</taxon>
    </lineage>
</organism>
<dbReference type="RefSeq" id="WP_170012283.1">
    <property type="nucleotide sequence ID" value="NZ_JABCRE010000003.1"/>
</dbReference>